<accession>A0ABU7X5E8</accession>
<dbReference type="EMBL" id="JAVFKM010000035">
    <property type="protein sequence ID" value="MEF3118975.1"/>
    <property type="molecule type" value="Genomic_DNA"/>
</dbReference>
<organism evidence="4 5">
    <name type="scientific">Streptomyces chrestomyceticus</name>
    <dbReference type="NCBI Taxonomy" id="68185"/>
    <lineage>
        <taxon>Bacteria</taxon>
        <taxon>Bacillati</taxon>
        <taxon>Actinomycetota</taxon>
        <taxon>Actinomycetes</taxon>
        <taxon>Kitasatosporales</taxon>
        <taxon>Streptomycetaceae</taxon>
        <taxon>Streptomyces</taxon>
    </lineage>
</organism>
<dbReference type="Pfam" id="PF14016">
    <property type="entry name" value="DUF4232"/>
    <property type="match status" value="1"/>
</dbReference>
<feature type="compositionally biased region" description="Low complexity" evidence="1">
    <location>
        <begin position="46"/>
        <end position="57"/>
    </location>
</feature>
<evidence type="ECO:0000256" key="2">
    <source>
        <dbReference type="SAM" id="SignalP"/>
    </source>
</evidence>
<evidence type="ECO:0000256" key="1">
    <source>
        <dbReference type="SAM" id="MobiDB-lite"/>
    </source>
</evidence>
<keyword evidence="5" id="KW-1185">Reference proteome</keyword>
<feature type="compositionally biased region" description="Gly residues" evidence="1">
    <location>
        <begin position="58"/>
        <end position="76"/>
    </location>
</feature>
<feature type="signal peptide" evidence="2">
    <location>
        <begin position="1"/>
        <end position="28"/>
    </location>
</feature>
<proteinExistence type="predicted"/>
<evidence type="ECO:0000313" key="4">
    <source>
        <dbReference type="EMBL" id="MEF3118975.1"/>
    </source>
</evidence>
<evidence type="ECO:0000313" key="5">
    <source>
        <dbReference type="Proteomes" id="UP001348265"/>
    </source>
</evidence>
<dbReference type="RefSeq" id="WP_331789874.1">
    <property type="nucleotide sequence ID" value="NZ_JAVFKM010000035.1"/>
</dbReference>
<evidence type="ECO:0000259" key="3">
    <source>
        <dbReference type="Pfam" id="PF14016"/>
    </source>
</evidence>
<dbReference type="Proteomes" id="UP001348265">
    <property type="component" value="Unassembled WGS sequence"/>
</dbReference>
<comment type="caution">
    <text evidence="4">The sequence shown here is derived from an EMBL/GenBank/DDBJ whole genome shotgun (WGS) entry which is preliminary data.</text>
</comment>
<gene>
    <name evidence="4" type="ORF">RB636_38095</name>
</gene>
<feature type="compositionally biased region" description="Gly residues" evidence="1">
    <location>
        <begin position="101"/>
        <end position="110"/>
    </location>
</feature>
<feature type="chain" id="PRO_5045058341" evidence="2">
    <location>
        <begin position="29"/>
        <end position="250"/>
    </location>
</feature>
<feature type="region of interest" description="Disordered" evidence="1">
    <location>
        <begin position="46"/>
        <end position="116"/>
    </location>
</feature>
<dbReference type="InterPro" id="IPR025326">
    <property type="entry name" value="DUF4232"/>
</dbReference>
<feature type="domain" description="DUF4232" evidence="3">
    <location>
        <begin position="117"/>
        <end position="243"/>
    </location>
</feature>
<dbReference type="PROSITE" id="PS51257">
    <property type="entry name" value="PROKAR_LIPOPROTEIN"/>
    <property type="match status" value="1"/>
</dbReference>
<keyword evidence="2" id="KW-0732">Signal</keyword>
<protein>
    <submittedName>
        <fullName evidence="4">DUF4232 domain-containing protein</fullName>
    </submittedName>
</protein>
<reference evidence="4 5" key="1">
    <citation type="submission" date="2023-08" db="EMBL/GenBank/DDBJ databases">
        <authorList>
            <person name="Sharma P."/>
            <person name="Verma V."/>
            <person name="Mohan M.K."/>
            <person name="Dubey A.K."/>
        </authorList>
    </citation>
    <scope>NUCLEOTIDE SEQUENCE [LARGE SCALE GENOMIC DNA]</scope>
    <source>
        <strain evidence="4 5">ADP4</strain>
    </source>
</reference>
<sequence length="250" mass="24586">MRSRLFSTRTARVAASAAAVAAALSLTACGGAEDGKKATGAAQPAASAGSAPAAGQGSSAGSGSGSGSADGSGGTGPSAKSPSGAGSQGGHGAQATPARTGSGGKHGASTGGKSTTCTAANTKVTVSKLSRPINHILLTLTNTGSTRCDAYHYPALRFDDAQAPTDALQSSKPQSVVSVEPGQSAYAAVRTSDATGEAEGGRTVHGLDVFFANRDGSYAERPAHPTLPKGTYIDDSAQVTYWQSELDNAL</sequence>
<name>A0ABU7X5E8_9ACTN</name>